<dbReference type="EMBL" id="CAWUFR010000101">
    <property type="protein sequence ID" value="CAK6967140.1"/>
    <property type="molecule type" value="Genomic_DNA"/>
</dbReference>
<evidence type="ECO:0000256" key="1">
    <source>
        <dbReference type="SAM" id="SignalP"/>
    </source>
</evidence>
<dbReference type="Proteomes" id="UP001314229">
    <property type="component" value="Unassembled WGS sequence"/>
</dbReference>
<feature type="chain" id="PRO_5043494550" evidence="1">
    <location>
        <begin position="18"/>
        <end position="157"/>
    </location>
</feature>
<organism evidence="2 3">
    <name type="scientific">Scomber scombrus</name>
    <name type="common">Atlantic mackerel</name>
    <name type="synonym">Scomber vernalis</name>
    <dbReference type="NCBI Taxonomy" id="13677"/>
    <lineage>
        <taxon>Eukaryota</taxon>
        <taxon>Metazoa</taxon>
        <taxon>Chordata</taxon>
        <taxon>Craniata</taxon>
        <taxon>Vertebrata</taxon>
        <taxon>Euteleostomi</taxon>
        <taxon>Actinopterygii</taxon>
        <taxon>Neopterygii</taxon>
        <taxon>Teleostei</taxon>
        <taxon>Neoteleostei</taxon>
        <taxon>Acanthomorphata</taxon>
        <taxon>Pelagiaria</taxon>
        <taxon>Scombriformes</taxon>
        <taxon>Scombridae</taxon>
        <taxon>Scomber</taxon>
    </lineage>
</organism>
<accession>A0AAV1P5Y7</accession>
<gene>
    <name evidence="2" type="ORF">FSCOSCO3_A008612</name>
</gene>
<comment type="caution">
    <text evidence="2">The sequence shown here is derived from an EMBL/GenBank/DDBJ whole genome shotgun (WGS) entry which is preliminary data.</text>
</comment>
<name>A0AAV1P5Y7_SCOSC</name>
<sequence length="157" mass="17836">MWTMVNISSFLVQASWGLPKLHVLYCAASLYYTSSVPPIREPQHEQPSFPLCYFKPLQDAYKLMDEHKSQARTTEPCEFRKRYGQRVAEPGFEPPQSLLTTLERGQETGAARVLLSITSTAGADEQQGVRAEFHPKIQRFGPTKCFFTLLAVRPDNK</sequence>
<evidence type="ECO:0000313" key="3">
    <source>
        <dbReference type="Proteomes" id="UP001314229"/>
    </source>
</evidence>
<dbReference type="AlphaFoldDB" id="A0AAV1P5Y7"/>
<keyword evidence="3" id="KW-1185">Reference proteome</keyword>
<proteinExistence type="predicted"/>
<keyword evidence="1" id="KW-0732">Signal</keyword>
<feature type="signal peptide" evidence="1">
    <location>
        <begin position="1"/>
        <end position="17"/>
    </location>
</feature>
<evidence type="ECO:0000313" key="2">
    <source>
        <dbReference type="EMBL" id="CAK6967140.1"/>
    </source>
</evidence>
<reference evidence="2 3" key="1">
    <citation type="submission" date="2024-01" db="EMBL/GenBank/DDBJ databases">
        <authorList>
            <person name="Alioto T."/>
            <person name="Alioto T."/>
            <person name="Gomez Garrido J."/>
        </authorList>
    </citation>
    <scope>NUCLEOTIDE SEQUENCE [LARGE SCALE GENOMIC DNA]</scope>
</reference>
<protein>
    <submittedName>
        <fullName evidence="2">Uncharacterized protein</fullName>
    </submittedName>
</protein>